<evidence type="ECO:0000313" key="1">
    <source>
        <dbReference type="EMBL" id="CAL5130541.1"/>
    </source>
</evidence>
<protein>
    <submittedName>
        <fullName evidence="1">Uncharacterized protein</fullName>
    </submittedName>
</protein>
<proteinExistence type="predicted"/>
<dbReference type="AlphaFoldDB" id="A0AAV2T2R6"/>
<dbReference type="Proteomes" id="UP001497525">
    <property type="component" value="Unassembled WGS sequence"/>
</dbReference>
<evidence type="ECO:0000313" key="2">
    <source>
        <dbReference type="Proteomes" id="UP001497525"/>
    </source>
</evidence>
<sequence length="108" mass="12172">MPLSELNGLDDDLLNLFADELKSKKKSKKTKRKVKSVFDELDRFDAEDTSSRDGEKESSFLKTKSSFLKSVKFNDSIEIKVPESPPSSSAEREEENGKAALCLFLSYT</sequence>
<accession>A0AAV2T2R6</accession>
<name>A0AAV2T2R6_CALDB</name>
<gene>
    <name evidence="1" type="ORF">CDAUBV1_LOCUS2602</name>
</gene>
<reference evidence="1" key="1">
    <citation type="submission" date="2024-06" db="EMBL/GenBank/DDBJ databases">
        <authorList>
            <person name="Liu X."/>
            <person name="Lenzi L."/>
            <person name="Haldenby T S."/>
            <person name="Uol C."/>
        </authorList>
    </citation>
    <scope>NUCLEOTIDE SEQUENCE</scope>
</reference>
<comment type="caution">
    <text evidence="1">The sequence shown here is derived from an EMBL/GenBank/DDBJ whole genome shotgun (WGS) entry which is preliminary data.</text>
</comment>
<organism evidence="1 2">
    <name type="scientific">Calicophoron daubneyi</name>
    <name type="common">Rumen fluke</name>
    <name type="synonym">Paramphistomum daubneyi</name>
    <dbReference type="NCBI Taxonomy" id="300641"/>
    <lineage>
        <taxon>Eukaryota</taxon>
        <taxon>Metazoa</taxon>
        <taxon>Spiralia</taxon>
        <taxon>Lophotrochozoa</taxon>
        <taxon>Platyhelminthes</taxon>
        <taxon>Trematoda</taxon>
        <taxon>Digenea</taxon>
        <taxon>Plagiorchiida</taxon>
        <taxon>Pronocephalata</taxon>
        <taxon>Paramphistomoidea</taxon>
        <taxon>Paramphistomidae</taxon>
        <taxon>Calicophoron</taxon>
    </lineage>
</organism>
<dbReference type="EMBL" id="CAXLJL010000068">
    <property type="protein sequence ID" value="CAL5130541.1"/>
    <property type="molecule type" value="Genomic_DNA"/>
</dbReference>